<dbReference type="EMBL" id="FNKH01000002">
    <property type="protein sequence ID" value="SDQ54805.1"/>
    <property type="molecule type" value="Genomic_DNA"/>
</dbReference>
<gene>
    <name evidence="2" type="ORF">SAMN04489742_1544</name>
</gene>
<dbReference type="InterPro" id="IPR037401">
    <property type="entry name" value="SnoaL-like"/>
</dbReference>
<dbReference type="KEGG" id="acry:AC20117_09640"/>
<organism evidence="2 3">
    <name type="scientific">Crystallibacter crystallopoietes</name>
    <dbReference type="NCBI Taxonomy" id="37928"/>
    <lineage>
        <taxon>Bacteria</taxon>
        <taxon>Bacillati</taxon>
        <taxon>Actinomycetota</taxon>
        <taxon>Actinomycetes</taxon>
        <taxon>Micrococcales</taxon>
        <taxon>Micrococcaceae</taxon>
        <taxon>Crystallibacter</taxon>
    </lineage>
</organism>
<sequence length="115" mass="12758">MRDDKALVLAFNDAINRRNLDGLAALMTPAHRFIDTSGAAIEGKDACVDAWRRFFAAFPDYRNFFDEVRAVANGRVEVLGRSECSVPELTGPALWQVSVRGGLIDEWRVTEFPGA</sequence>
<dbReference type="InterPro" id="IPR032710">
    <property type="entry name" value="NTF2-like_dom_sf"/>
</dbReference>
<accession>A0A1H1BS82</accession>
<name>A0A1H1BS82_9MICC</name>
<protein>
    <submittedName>
        <fullName evidence="2">SnoaL-like domain-containing protein</fullName>
    </submittedName>
</protein>
<reference evidence="2 3" key="1">
    <citation type="submission" date="2016-10" db="EMBL/GenBank/DDBJ databases">
        <authorList>
            <person name="de Groot N.N."/>
        </authorList>
    </citation>
    <scope>NUCLEOTIDE SEQUENCE [LARGE SCALE GENOMIC DNA]</scope>
    <source>
        <strain evidence="2 3">DSM 20117</strain>
    </source>
</reference>
<dbReference type="Gene3D" id="3.10.450.50">
    <property type="match status" value="1"/>
</dbReference>
<dbReference type="OrthoDB" id="1093013at2"/>
<dbReference type="AlphaFoldDB" id="A0A1H1BS82"/>
<keyword evidence="3" id="KW-1185">Reference proteome</keyword>
<feature type="domain" description="SnoaL-like" evidence="1">
    <location>
        <begin position="8"/>
        <end position="85"/>
    </location>
</feature>
<evidence type="ECO:0000313" key="3">
    <source>
        <dbReference type="Proteomes" id="UP000181917"/>
    </source>
</evidence>
<proteinExistence type="predicted"/>
<dbReference type="SUPFAM" id="SSF54427">
    <property type="entry name" value="NTF2-like"/>
    <property type="match status" value="1"/>
</dbReference>
<dbReference type="RefSeq" id="WP_074699913.1">
    <property type="nucleotide sequence ID" value="NZ_CP018863.1"/>
</dbReference>
<dbReference type="Proteomes" id="UP000181917">
    <property type="component" value="Unassembled WGS sequence"/>
</dbReference>
<dbReference type="Pfam" id="PF12680">
    <property type="entry name" value="SnoaL_2"/>
    <property type="match status" value="1"/>
</dbReference>
<evidence type="ECO:0000259" key="1">
    <source>
        <dbReference type="Pfam" id="PF12680"/>
    </source>
</evidence>
<evidence type="ECO:0000313" key="2">
    <source>
        <dbReference type="EMBL" id="SDQ54805.1"/>
    </source>
</evidence>